<dbReference type="Pfam" id="PF00282">
    <property type="entry name" value="Pyridoxal_deC"/>
    <property type="match status" value="1"/>
</dbReference>
<proteinExistence type="inferred from homology"/>
<evidence type="ECO:0000313" key="8">
    <source>
        <dbReference type="EMBL" id="RMB80557.1"/>
    </source>
</evidence>
<evidence type="ECO:0000256" key="1">
    <source>
        <dbReference type="ARBA" id="ARBA00001933"/>
    </source>
</evidence>
<dbReference type="AlphaFoldDB" id="A0A3M0HU96"/>
<protein>
    <submittedName>
        <fullName evidence="8">Aspartate aminotransferase family protein</fullName>
    </submittedName>
</protein>
<dbReference type="InterPro" id="IPR010977">
    <property type="entry name" value="Aromatic_deC"/>
</dbReference>
<dbReference type="SUPFAM" id="SSF53383">
    <property type="entry name" value="PLP-dependent transferases"/>
    <property type="match status" value="1"/>
</dbReference>
<organism evidence="8 9">
    <name type="scientific">Streptomyces shenzhenensis</name>
    <dbReference type="NCBI Taxonomy" id="943815"/>
    <lineage>
        <taxon>Bacteria</taxon>
        <taxon>Bacillati</taxon>
        <taxon>Actinomycetota</taxon>
        <taxon>Actinomycetes</taxon>
        <taxon>Kitasatosporales</taxon>
        <taxon>Streptomycetaceae</taxon>
        <taxon>Streptomyces</taxon>
    </lineage>
</organism>
<keyword evidence="3" id="KW-0210">Decarboxylase</keyword>
<dbReference type="Gene3D" id="3.40.640.10">
    <property type="entry name" value="Type I PLP-dependent aspartate aminotransferase-like (Major domain)"/>
    <property type="match status" value="1"/>
</dbReference>
<evidence type="ECO:0000313" key="9">
    <source>
        <dbReference type="Proteomes" id="UP000270471"/>
    </source>
</evidence>
<dbReference type="InterPro" id="IPR002129">
    <property type="entry name" value="PyrdxlP-dep_de-COase"/>
</dbReference>
<comment type="caution">
    <text evidence="8">The sequence shown here is derived from an EMBL/GenBank/DDBJ whole genome shotgun (WGS) entry which is preliminary data.</text>
</comment>
<keyword evidence="5 7" id="KW-0456">Lyase</keyword>
<feature type="modified residue" description="N6-(pyridoxal phosphate)lysine" evidence="6">
    <location>
        <position position="294"/>
    </location>
</feature>
<dbReference type="EMBL" id="PENI01000040">
    <property type="protein sequence ID" value="RMB80557.1"/>
    <property type="molecule type" value="Genomic_DNA"/>
</dbReference>
<evidence type="ECO:0000256" key="6">
    <source>
        <dbReference type="PIRSR" id="PIRSR602129-50"/>
    </source>
</evidence>
<gene>
    <name evidence="8" type="ORF">CTZ28_39115</name>
</gene>
<evidence type="ECO:0000256" key="5">
    <source>
        <dbReference type="ARBA" id="ARBA00023239"/>
    </source>
</evidence>
<dbReference type="GO" id="GO:0030170">
    <property type="term" value="F:pyridoxal phosphate binding"/>
    <property type="evidence" value="ECO:0007669"/>
    <property type="project" value="InterPro"/>
</dbReference>
<evidence type="ECO:0000256" key="4">
    <source>
        <dbReference type="ARBA" id="ARBA00022898"/>
    </source>
</evidence>
<dbReference type="PANTHER" id="PTHR11999:SF70">
    <property type="entry name" value="MIP05841P"/>
    <property type="match status" value="1"/>
</dbReference>
<evidence type="ECO:0000256" key="2">
    <source>
        <dbReference type="ARBA" id="ARBA00009533"/>
    </source>
</evidence>
<comment type="similarity">
    <text evidence="2 7">Belongs to the group II decarboxylase family.</text>
</comment>
<dbReference type="PANTHER" id="PTHR11999">
    <property type="entry name" value="GROUP II PYRIDOXAL-5-PHOSPHATE DECARBOXYLASE"/>
    <property type="match status" value="1"/>
</dbReference>
<dbReference type="InterPro" id="IPR015421">
    <property type="entry name" value="PyrdxlP-dep_Trfase_major"/>
</dbReference>
<dbReference type="GO" id="GO:0019752">
    <property type="term" value="P:carboxylic acid metabolic process"/>
    <property type="evidence" value="ECO:0007669"/>
    <property type="project" value="InterPro"/>
</dbReference>
<keyword evidence="9" id="KW-1185">Reference proteome</keyword>
<accession>A0A3M0HU96</accession>
<dbReference type="GO" id="GO:0008483">
    <property type="term" value="F:transaminase activity"/>
    <property type="evidence" value="ECO:0007669"/>
    <property type="project" value="UniProtKB-KW"/>
</dbReference>
<keyword evidence="8" id="KW-0808">Transferase</keyword>
<dbReference type="Proteomes" id="UP000270471">
    <property type="component" value="Unassembled WGS sequence"/>
</dbReference>
<evidence type="ECO:0000256" key="3">
    <source>
        <dbReference type="ARBA" id="ARBA00022793"/>
    </source>
</evidence>
<sequence length="469" mass="50836">MRMFPEQTDTSGLLQTAYEQAIAHLGSQRGARPRDPKRSRDLLDTAMPVAGTPAAVTIARLVEAGTAGIQPTTDPTAFGYVFGGTLPVGIAADWLTTVWDQVAITHNASPVTAQAEMVCERWLVDLLGLPANTVMGLTSGCTSANLVGLAAGREAQLRRFGWDVNRDGMQDAPGVAVILSEQTHASVPRCLHLLGLSGQMHYARTDEEGRIDATHARQIARRQHGKGLIIIGQVGATDGGSIDPITQLSEIRDEYEGWLHLDAAFGMWAAASPELRPLVTGMEKADSWSTDGHKWLNCPYDCGMVFCAHPEVLAHAMAIGASYLDNTTSNVRHPMNYRMEVSQRARALPLWATLHHLGKTGVAQLIQQGCAAAQCIAQRLEAEPGIRILAPVRLNQVLIHVGSHTLTQHVAERLAAERVGWFTTTTWKGQPALRVSVSSWQTTVHTAEQVAEGFVRIFREAKEGNQNHG</sequence>
<dbReference type="Gene3D" id="3.90.1150.10">
    <property type="entry name" value="Aspartate Aminotransferase, domain 1"/>
    <property type="match status" value="1"/>
</dbReference>
<dbReference type="InterPro" id="IPR015424">
    <property type="entry name" value="PyrdxlP-dep_Trfase"/>
</dbReference>
<reference evidence="8 9" key="1">
    <citation type="submission" date="2017-11" db="EMBL/GenBank/DDBJ databases">
        <title>Draft genome of actinobacteria isolated from guarana (Paullinia cupana (Mart.) Ducke.</title>
        <authorList>
            <person name="Siqueira K.A."/>
            <person name="Liotti R.G."/>
            <person name="Mendes T.A.O."/>
            <person name="Soares M.A."/>
        </authorList>
    </citation>
    <scope>NUCLEOTIDE SEQUENCE [LARGE SCALE GENOMIC DNA]</scope>
    <source>
        <strain evidence="8 9">193</strain>
    </source>
</reference>
<comment type="cofactor">
    <cofactor evidence="1 6 7">
        <name>pyridoxal 5'-phosphate</name>
        <dbReference type="ChEBI" id="CHEBI:597326"/>
    </cofactor>
</comment>
<dbReference type="GO" id="GO:0004058">
    <property type="term" value="F:aromatic-L-amino-acid decarboxylase activity"/>
    <property type="evidence" value="ECO:0007669"/>
    <property type="project" value="UniProtKB-ARBA"/>
</dbReference>
<dbReference type="InterPro" id="IPR015422">
    <property type="entry name" value="PyrdxlP-dep_Trfase_small"/>
</dbReference>
<evidence type="ECO:0000256" key="7">
    <source>
        <dbReference type="RuleBase" id="RU000382"/>
    </source>
</evidence>
<dbReference type="OrthoDB" id="3335676at2"/>
<keyword evidence="8" id="KW-0032">Aminotransferase</keyword>
<keyword evidence="4 6" id="KW-0663">Pyridoxal phosphate</keyword>
<name>A0A3M0HU96_9ACTN</name>